<dbReference type="Proteomes" id="UP000194236">
    <property type="component" value="Unassembled WGS sequence"/>
</dbReference>
<dbReference type="AlphaFoldDB" id="A0A1Y3B735"/>
<gene>
    <name evidence="1" type="ORF">BLA29_015081</name>
</gene>
<evidence type="ECO:0000313" key="1">
    <source>
        <dbReference type="EMBL" id="OTF75703.1"/>
    </source>
</evidence>
<evidence type="ECO:0000313" key="2">
    <source>
        <dbReference type="Proteomes" id="UP000194236"/>
    </source>
</evidence>
<dbReference type="EMBL" id="MUJZ01040732">
    <property type="protein sequence ID" value="OTF75703.1"/>
    <property type="molecule type" value="Genomic_DNA"/>
</dbReference>
<keyword evidence="2" id="KW-1185">Reference proteome</keyword>
<sequence>MIFVVELNIIPVILSMVSSERIPYRKYRQLFYQYFSPVFYHRLHSVLLMNIIHMV</sequence>
<accession>A0A1Y3B735</accession>
<organism evidence="1 2">
    <name type="scientific">Euroglyphus maynei</name>
    <name type="common">Mayne's house dust mite</name>
    <dbReference type="NCBI Taxonomy" id="6958"/>
    <lineage>
        <taxon>Eukaryota</taxon>
        <taxon>Metazoa</taxon>
        <taxon>Ecdysozoa</taxon>
        <taxon>Arthropoda</taxon>
        <taxon>Chelicerata</taxon>
        <taxon>Arachnida</taxon>
        <taxon>Acari</taxon>
        <taxon>Acariformes</taxon>
        <taxon>Sarcoptiformes</taxon>
        <taxon>Astigmata</taxon>
        <taxon>Psoroptidia</taxon>
        <taxon>Analgoidea</taxon>
        <taxon>Pyroglyphidae</taxon>
        <taxon>Pyroglyphinae</taxon>
        <taxon>Euroglyphus</taxon>
    </lineage>
</organism>
<name>A0A1Y3B735_EURMA</name>
<comment type="caution">
    <text evidence="1">The sequence shown here is derived from an EMBL/GenBank/DDBJ whole genome shotgun (WGS) entry which is preliminary data.</text>
</comment>
<proteinExistence type="predicted"/>
<reference evidence="1 2" key="1">
    <citation type="submission" date="2017-03" db="EMBL/GenBank/DDBJ databases">
        <title>Genome Survey of Euroglyphus maynei.</title>
        <authorList>
            <person name="Arlian L.G."/>
            <person name="Morgan M.S."/>
            <person name="Rider S.D."/>
        </authorList>
    </citation>
    <scope>NUCLEOTIDE SEQUENCE [LARGE SCALE GENOMIC DNA]</scope>
    <source>
        <strain evidence="1">Arlian Lab</strain>
        <tissue evidence="1">Whole body</tissue>
    </source>
</reference>
<protein>
    <submittedName>
        <fullName evidence="1">Uncharacterized protein</fullName>
    </submittedName>
</protein>